<sequence length="41" mass="4786">MITRSNNRVRDIFFRIVLFQNSIHFLQDGVLMMTEGTNGGR</sequence>
<reference evidence="1 2" key="1">
    <citation type="submission" date="2013-11" db="EMBL/GenBank/DDBJ databases">
        <title>Genome sequencing of Stegodyphus mimosarum.</title>
        <authorList>
            <person name="Bechsgaard J."/>
        </authorList>
    </citation>
    <scope>NUCLEOTIDE SEQUENCE [LARGE SCALE GENOMIC DNA]</scope>
</reference>
<organism evidence="1 2">
    <name type="scientific">Stegodyphus mimosarum</name>
    <name type="common">African social velvet spider</name>
    <dbReference type="NCBI Taxonomy" id="407821"/>
    <lineage>
        <taxon>Eukaryota</taxon>
        <taxon>Metazoa</taxon>
        <taxon>Ecdysozoa</taxon>
        <taxon>Arthropoda</taxon>
        <taxon>Chelicerata</taxon>
        <taxon>Arachnida</taxon>
        <taxon>Araneae</taxon>
        <taxon>Araneomorphae</taxon>
        <taxon>Entelegynae</taxon>
        <taxon>Eresoidea</taxon>
        <taxon>Eresidae</taxon>
        <taxon>Stegodyphus</taxon>
    </lineage>
</organism>
<protein>
    <submittedName>
        <fullName evidence="1">Uncharacterized protein</fullName>
    </submittedName>
</protein>
<dbReference type="EMBL" id="KK115718">
    <property type="protein sequence ID" value="KFM65808.1"/>
    <property type="molecule type" value="Genomic_DNA"/>
</dbReference>
<name>A0A087TL19_STEMI</name>
<proteinExistence type="predicted"/>
<accession>A0A087TL19</accession>
<dbReference type="AlphaFoldDB" id="A0A087TL19"/>
<feature type="non-terminal residue" evidence="1">
    <location>
        <position position="41"/>
    </location>
</feature>
<keyword evidence="2" id="KW-1185">Reference proteome</keyword>
<dbReference type="Proteomes" id="UP000054359">
    <property type="component" value="Unassembled WGS sequence"/>
</dbReference>
<gene>
    <name evidence="1" type="ORF">X975_16461</name>
</gene>
<evidence type="ECO:0000313" key="1">
    <source>
        <dbReference type="EMBL" id="KFM65808.1"/>
    </source>
</evidence>
<evidence type="ECO:0000313" key="2">
    <source>
        <dbReference type="Proteomes" id="UP000054359"/>
    </source>
</evidence>